<dbReference type="GO" id="GO:0016757">
    <property type="term" value="F:glycosyltransferase activity"/>
    <property type="evidence" value="ECO:0007669"/>
    <property type="project" value="TreeGrafter"/>
</dbReference>
<feature type="domain" description="Glycosyltransferase subfamily 4-like N-terminal" evidence="2">
    <location>
        <begin position="107"/>
        <end position="211"/>
    </location>
</feature>
<protein>
    <submittedName>
        <fullName evidence="3">Colanic acid biosynthesis glycosyltransferase WcaL</fullName>
    </submittedName>
</protein>
<dbReference type="SUPFAM" id="SSF53756">
    <property type="entry name" value="UDP-Glycosyltransferase/glycogen phosphorylase"/>
    <property type="match status" value="1"/>
</dbReference>
<reference evidence="4" key="1">
    <citation type="submission" date="2018-02" db="EMBL/GenBank/DDBJ databases">
        <authorList>
            <person name="Moore K."/>
            <person name="Momper L."/>
        </authorList>
    </citation>
    <scope>NUCLEOTIDE SEQUENCE [LARGE SCALE GENOMIC DNA]</scope>
    <source>
        <strain evidence="4">ULC18</strain>
    </source>
</reference>
<evidence type="ECO:0000259" key="1">
    <source>
        <dbReference type="Pfam" id="PF00534"/>
    </source>
</evidence>
<dbReference type="OrthoDB" id="5416057at2"/>
<dbReference type="Pfam" id="PF00534">
    <property type="entry name" value="Glycos_transf_1"/>
    <property type="match status" value="1"/>
</dbReference>
<feature type="domain" description="Glycosyl transferase family 1" evidence="1">
    <location>
        <begin position="222"/>
        <end position="381"/>
    </location>
</feature>
<name>A0A2T1DZK1_9CYAN</name>
<evidence type="ECO:0000313" key="4">
    <source>
        <dbReference type="Proteomes" id="UP000239576"/>
    </source>
</evidence>
<dbReference type="PANTHER" id="PTHR45947">
    <property type="entry name" value="SULFOQUINOVOSYL TRANSFERASE SQD2"/>
    <property type="match status" value="1"/>
</dbReference>
<reference evidence="3 4" key="2">
    <citation type="submission" date="2018-03" db="EMBL/GenBank/DDBJ databases">
        <title>The ancient ancestry and fast evolution of plastids.</title>
        <authorList>
            <person name="Moore K.R."/>
            <person name="Magnabosco C."/>
            <person name="Momper L."/>
            <person name="Gold D.A."/>
            <person name="Bosak T."/>
            <person name="Fournier G.P."/>
        </authorList>
    </citation>
    <scope>NUCLEOTIDE SEQUENCE [LARGE SCALE GENOMIC DNA]</scope>
    <source>
        <strain evidence="3 4">ULC18</strain>
    </source>
</reference>
<comment type="caution">
    <text evidence="3">The sequence shown here is derived from an EMBL/GenBank/DDBJ whole genome shotgun (WGS) entry which is preliminary data.</text>
</comment>
<dbReference type="PANTHER" id="PTHR45947:SF15">
    <property type="entry name" value="TEICHURONIC ACID BIOSYNTHESIS GLYCOSYLTRANSFERASE TUAC-RELATED"/>
    <property type="match status" value="1"/>
</dbReference>
<evidence type="ECO:0000259" key="2">
    <source>
        <dbReference type="Pfam" id="PF13439"/>
    </source>
</evidence>
<dbReference type="InterPro" id="IPR050194">
    <property type="entry name" value="Glycosyltransferase_grp1"/>
</dbReference>
<gene>
    <name evidence="3" type="ORF">C7B82_21545</name>
</gene>
<dbReference type="Gene3D" id="3.40.50.2000">
    <property type="entry name" value="Glycogen Phosphorylase B"/>
    <property type="match status" value="2"/>
</dbReference>
<dbReference type="InterPro" id="IPR028098">
    <property type="entry name" value="Glyco_trans_4-like_N"/>
</dbReference>
<sequence>MPQTIAYLINQYPKVSHSFIRREIAAVEAHGLQVERFSIRSCSAELIDPADQQELSRTRFVLGVGGIGLLTSLFRVASTRPVRFLQTLGLTLTLSRAAERGLLHHLAYLAEACVLLGWFDQANIAHVHAHFGTNSTTVALLCNALGGPPYSFTVHGPEEFDKVKAISLVQKVARAAFVVAISNFGRSQLYRWCPLTDWSKIHLVHCGVDSEFLASAPAPLAPASEPSLVCVGRLCAEKGQLLLLEAASQLMQQGVAFKLVLVGDGPLRGELEILIKHLALHDRVKITGWASGTQVRQAILAARALVLPSFAEGLPVVIMEALALGRPVISTYVAGIPELIEPEACGWLVPPGSVEDLVIAMQKALQTPVEKLEEMGNIGAERVASCHSATIEASKLAALFRLNIEQLPQDQAVEPLKRVNLRQTTPVSHP</sequence>
<dbReference type="InterPro" id="IPR001296">
    <property type="entry name" value="Glyco_trans_1"/>
</dbReference>
<keyword evidence="4" id="KW-1185">Reference proteome</keyword>
<dbReference type="Pfam" id="PF13439">
    <property type="entry name" value="Glyco_transf_4"/>
    <property type="match status" value="1"/>
</dbReference>
<accession>A0A2T1DZK1</accession>
<dbReference type="EMBL" id="PVWK01000118">
    <property type="protein sequence ID" value="PSB25925.1"/>
    <property type="molecule type" value="Genomic_DNA"/>
</dbReference>
<keyword evidence="3" id="KW-0808">Transferase</keyword>
<evidence type="ECO:0000313" key="3">
    <source>
        <dbReference type="EMBL" id="PSB25925.1"/>
    </source>
</evidence>
<dbReference type="Proteomes" id="UP000239576">
    <property type="component" value="Unassembled WGS sequence"/>
</dbReference>
<dbReference type="AlphaFoldDB" id="A0A2T1DZK1"/>
<proteinExistence type="predicted"/>
<organism evidence="3 4">
    <name type="scientific">Stenomitos frigidus ULC18</name>
    <dbReference type="NCBI Taxonomy" id="2107698"/>
    <lineage>
        <taxon>Bacteria</taxon>
        <taxon>Bacillati</taxon>
        <taxon>Cyanobacteriota</taxon>
        <taxon>Cyanophyceae</taxon>
        <taxon>Leptolyngbyales</taxon>
        <taxon>Leptolyngbyaceae</taxon>
        <taxon>Stenomitos</taxon>
    </lineage>
</organism>